<organism evidence="2 3">
    <name type="scientific">Paxillus involutus ATCC 200175</name>
    <dbReference type="NCBI Taxonomy" id="664439"/>
    <lineage>
        <taxon>Eukaryota</taxon>
        <taxon>Fungi</taxon>
        <taxon>Dikarya</taxon>
        <taxon>Basidiomycota</taxon>
        <taxon>Agaricomycotina</taxon>
        <taxon>Agaricomycetes</taxon>
        <taxon>Agaricomycetidae</taxon>
        <taxon>Boletales</taxon>
        <taxon>Paxilineae</taxon>
        <taxon>Paxillaceae</taxon>
        <taxon>Paxillus</taxon>
    </lineage>
</organism>
<dbReference type="Proteomes" id="UP000053647">
    <property type="component" value="Unassembled WGS sequence"/>
</dbReference>
<feature type="region of interest" description="Disordered" evidence="1">
    <location>
        <begin position="209"/>
        <end position="253"/>
    </location>
</feature>
<name>A0A0C9TKH9_PAXIN</name>
<evidence type="ECO:0000313" key="3">
    <source>
        <dbReference type="Proteomes" id="UP000053647"/>
    </source>
</evidence>
<accession>A0A0C9TKH9</accession>
<dbReference type="OrthoDB" id="2618643at2759"/>
<dbReference type="AlphaFoldDB" id="A0A0C9TKH9"/>
<dbReference type="HOGENOM" id="CLU_1098794_0_0_1"/>
<proteinExistence type="predicted"/>
<evidence type="ECO:0000313" key="2">
    <source>
        <dbReference type="EMBL" id="KIJ07891.1"/>
    </source>
</evidence>
<protein>
    <submittedName>
        <fullName evidence="2">Uncharacterized protein</fullName>
    </submittedName>
</protein>
<feature type="compositionally biased region" description="Low complexity" evidence="1">
    <location>
        <begin position="230"/>
        <end position="241"/>
    </location>
</feature>
<evidence type="ECO:0000256" key="1">
    <source>
        <dbReference type="SAM" id="MobiDB-lite"/>
    </source>
</evidence>
<reference evidence="3" key="2">
    <citation type="submission" date="2015-01" db="EMBL/GenBank/DDBJ databases">
        <title>Evolutionary Origins and Diversification of the Mycorrhizal Mutualists.</title>
        <authorList>
            <consortium name="DOE Joint Genome Institute"/>
            <consortium name="Mycorrhizal Genomics Consortium"/>
            <person name="Kohler A."/>
            <person name="Kuo A."/>
            <person name="Nagy L.G."/>
            <person name="Floudas D."/>
            <person name="Copeland A."/>
            <person name="Barry K.W."/>
            <person name="Cichocki N."/>
            <person name="Veneault-Fourrey C."/>
            <person name="LaButti K."/>
            <person name="Lindquist E.A."/>
            <person name="Lipzen A."/>
            <person name="Lundell T."/>
            <person name="Morin E."/>
            <person name="Murat C."/>
            <person name="Riley R."/>
            <person name="Ohm R."/>
            <person name="Sun H."/>
            <person name="Tunlid A."/>
            <person name="Henrissat B."/>
            <person name="Grigoriev I.V."/>
            <person name="Hibbett D.S."/>
            <person name="Martin F."/>
        </authorList>
    </citation>
    <scope>NUCLEOTIDE SEQUENCE [LARGE SCALE GENOMIC DNA]</scope>
    <source>
        <strain evidence="3">ATCC 200175</strain>
    </source>
</reference>
<keyword evidence="3" id="KW-1185">Reference proteome</keyword>
<gene>
    <name evidence="2" type="ORF">PAXINDRAFT_18944</name>
</gene>
<reference evidence="2 3" key="1">
    <citation type="submission" date="2014-06" db="EMBL/GenBank/DDBJ databases">
        <authorList>
            <consortium name="DOE Joint Genome Institute"/>
            <person name="Kuo A."/>
            <person name="Kohler A."/>
            <person name="Nagy L.G."/>
            <person name="Floudas D."/>
            <person name="Copeland A."/>
            <person name="Barry K.W."/>
            <person name="Cichocki N."/>
            <person name="Veneault-Fourrey C."/>
            <person name="LaButti K."/>
            <person name="Lindquist E.A."/>
            <person name="Lipzen A."/>
            <person name="Lundell T."/>
            <person name="Morin E."/>
            <person name="Murat C."/>
            <person name="Sun H."/>
            <person name="Tunlid A."/>
            <person name="Henrissat B."/>
            <person name="Grigoriev I.V."/>
            <person name="Hibbett D.S."/>
            <person name="Martin F."/>
            <person name="Nordberg H.P."/>
            <person name="Cantor M.N."/>
            <person name="Hua S.X."/>
        </authorList>
    </citation>
    <scope>NUCLEOTIDE SEQUENCE [LARGE SCALE GENOMIC DNA]</scope>
    <source>
        <strain evidence="2 3">ATCC 200175</strain>
    </source>
</reference>
<dbReference type="EMBL" id="KN819756">
    <property type="protein sequence ID" value="KIJ07891.1"/>
    <property type="molecule type" value="Genomic_DNA"/>
</dbReference>
<sequence>MFILLPYPTDLVGIHAGTATSVKSLDGNDVHQKVRRMVQAFPEILMAESPLDLEPFVEASESGHAGGHFSDSIDVAEHTWCSIKSVDYYIWIRDESNGGTIPIDDIGDGDYSAHGALPANTGMDRVEAMLNQGFNMIKKSLAKFCQNIMAASASASASPFNLTQHESRVVALPSCWGGFTNELRLGAEVTGHQRYLKWFRDSFRGKKRSFDSDEYSPGAPDPGDEGAGVAGLSSGSSSGSVPTPPTHVLRWRH</sequence>